<dbReference type="AlphaFoldDB" id="A0A2M6W2E9"/>
<organism evidence="2 3">
    <name type="scientific">Candidatus Magasanikbacteria bacterium CG10_big_fil_rev_8_21_14_0_10_43_6</name>
    <dbReference type="NCBI Taxonomy" id="1974650"/>
    <lineage>
        <taxon>Bacteria</taxon>
        <taxon>Candidatus Magasanikiibacteriota</taxon>
    </lineage>
</organism>
<dbReference type="Proteomes" id="UP000229362">
    <property type="component" value="Unassembled WGS sequence"/>
</dbReference>
<gene>
    <name evidence="2" type="ORF">COU33_00280</name>
</gene>
<name>A0A2M6W2E9_9BACT</name>
<evidence type="ECO:0000313" key="3">
    <source>
        <dbReference type="Proteomes" id="UP000229362"/>
    </source>
</evidence>
<dbReference type="SUPFAM" id="SSF52821">
    <property type="entry name" value="Rhodanese/Cell cycle control phosphatase"/>
    <property type="match status" value="1"/>
</dbReference>
<feature type="domain" description="Rhodanese" evidence="1">
    <location>
        <begin position="48"/>
        <end position="74"/>
    </location>
</feature>
<dbReference type="InterPro" id="IPR001763">
    <property type="entry name" value="Rhodanese-like_dom"/>
</dbReference>
<comment type="caution">
    <text evidence="2">The sequence shown here is derived from an EMBL/GenBank/DDBJ whole genome shotgun (WGS) entry which is preliminary data.</text>
</comment>
<evidence type="ECO:0000313" key="2">
    <source>
        <dbReference type="EMBL" id="PIT86962.1"/>
    </source>
</evidence>
<reference evidence="3" key="1">
    <citation type="submission" date="2017-09" db="EMBL/GenBank/DDBJ databases">
        <title>Depth-based differentiation of microbial function through sediment-hosted aquifers and enrichment of novel symbionts in the deep terrestrial subsurface.</title>
        <authorList>
            <person name="Probst A.J."/>
            <person name="Ladd B."/>
            <person name="Jarett J.K."/>
            <person name="Geller-Mcgrath D.E."/>
            <person name="Sieber C.M.K."/>
            <person name="Emerson J.B."/>
            <person name="Anantharaman K."/>
            <person name="Thomas B.C."/>
            <person name="Malmstrom R."/>
            <person name="Stieglmeier M."/>
            <person name="Klingl A."/>
            <person name="Woyke T."/>
            <person name="Ryan C.M."/>
            <person name="Banfield J.F."/>
        </authorList>
    </citation>
    <scope>NUCLEOTIDE SEQUENCE [LARGE SCALE GENOMIC DNA]</scope>
</reference>
<feature type="non-terminal residue" evidence="2">
    <location>
        <position position="77"/>
    </location>
</feature>
<sequence>MEYTGHKKNVQMWVLLVLYKQDFYSHVHMKYITMEDFLEREKTGQLPILLDVREPDEWADGHIDTAIHIPVAQVAGT</sequence>
<dbReference type="InterPro" id="IPR036873">
    <property type="entry name" value="Rhodanese-like_dom_sf"/>
</dbReference>
<accession>A0A2M6W2E9</accession>
<dbReference type="Gene3D" id="3.40.250.10">
    <property type="entry name" value="Rhodanese-like domain"/>
    <property type="match status" value="1"/>
</dbReference>
<dbReference type="PROSITE" id="PS50206">
    <property type="entry name" value="RHODANESE_3"/>
    <property type="match status" value="1"/>
</dbReference>
<proteinExistence type="predicted"/>
<dbReference type="EMBL" id="PFBZ01000012">
    <property type="protein sequence ID" value="PIT86962.1"/>
    <property type="molecule type" value="Genomic_DNA"/>
</dbReference>
<dbReference type="CDD" id="cd00158">
    <property type="entry name" value="RHOD"/>
    <property type="match status" value="1"/>
</dbReference>
<evidence type="ECO:0000259" key="1">
    <source>
        <dbReference type="PROSITE" id="PS50206"/>
    </source>
</evidence>
<dbReference type="Pfam" id="PF00581">
    <property type="entry name" value="Rhodanese"/>
    <property type="match status" value="1"/>
</dbReference>
<protein>
    <recommendedName>
        <fullName evidence="1">Rhodanese domain-containing protein</fullName>
    </recommendedName>
</protein>